<evidence type="ECO:0000256" key="1">
    <source>
        <dbReference type="SAM" id="MobiDB-lite"/>
    </source>
</evidence>
<comment type="caution">
    <text evidence="2">The sequence shown here is derived from an EMBL/GenBank/DDBJ whole genome shotgun (WGS) entry which is preliminary data.</text>
</comment>
<evidence type="ECO:0000313" key="2">
    <source>
        <dbReference type="EMBL" id="TQE02017.1"/>
    </source>
</evidence>
<organism evidence="2 3">
    <name type="scientific">Malus baccata</name>
    <name type="common">Siberian crab apple</name>
    <name type="synonym">Pyrus baccata</name>
    <dbReference type="NCBI Taxonomy" id="106549"/>
    <lineage>
        <taxon>Eukaryota</taxon>
        <taxon>Viridiplantae</taxon>
        <taxon>Streptophyta</taxon>
        <taxon>Embryophyta</taxon>
        <taxon>Tracheophyta</taxon>
        <taxon>Spermatophyta</taxon>
        <taxon>Magnoliopsida</taxon>
        <taxon>eudicotyledons</taxon>
        <taxon>Gunneridae</taxon>
        <taxon>Pentapetalae</taxon>
        <taxon>rosids</taxon>
        <taxon>fabids</taxon>
        <taxon>Rosales</taxon>
        <taxon>Rosaceae</taxon>
        <taxon>Amygdaloideae</taxon>
        <taxon>Maleae</taxon>
        <taxon>Malus</taxon>
    </lineage>
</organism>
<accession>A0A540MT90</accession>
<sequence>MHPDPEQEWEQTFVSGGALQAVVDERNSSRTLRTASMYRLNNNTNNRIDPERVGKLPLPSDHPATPDSWRMRDRLFRSHSNHSASAEDVTPRQFSADGTFGKELIKLLQERKVTLLWRVDPTYIKRSETDCCNLSLVRYKLRCQQALISRPAGAARELSTIGKLVGAFQRVVFLFSLLIHLPGREYSGYG</sequence>
<protein>
    <submittedName>
        <fullName evidence="2">Uncharacterized protein</fullName>
    </submittedName>
</protein>
<reference evidence="2 3" key="1">
    <citation type="journal article" date="2019" name="G3 (Bethesda)">
        <title>Sequencing of a Wild Apple (Malus baccata) Genome Unravels the Differences Between Cultivated and Wild Apple Species Regarding Disease Resistance and Cold Tolerance.</title>
        <authorList>
            <person name="Chen X."/>
        </authorList>
    </citation>
    <scope>NUCLEOTIDE SEQUENCE [LARGE SCALE GENOMIC DNA]</scope>
    <source>
        <strain evidence="3">cv. Shandingzi</strain>
        <tissue evidence="2">Leaves</tissue>
    </source>
</reference>
<gene>
    <name evidence="2" type="ORF">C1H46_012336</name>
</gene>
<dbReference type="EMBL" id="VIEB01000184">
    <property type="protein sequence ID" value="TQE02017.1"/>
    <property type="molecule type" value="Genomic_DNA"/>
</dbReference>
<name>A0A540MT90_MALBA</name>
<feature type="region of interest" description="Disordered" evidence="1">
    <location>
        <begin position="43"/>
        <end position="68"/>
    </location>
</feature>
<proteinExistence type="predicted"/>
<evidence type="ECO:0000313" key="3">
    <source>
        <dbReference type="Proteomes" id="UP000315295"/>
    </source>
</evidence>
<keyword evidence="3" id="KW-1185">Reference proteome</keyword>
<dbReference type="Proteomes" id="UP000315295">
    <property type="component" value="Unassembled WGS sequence"/>
</dbReference>
<dbReference type="AlphaFoldDB" id="A0A540MT90"/>